<dbReference type="EMBL" id="GGEC01087579">
    <property type="protein sequence ID" value="MBX68063.1"/>
    <property type="molecule type" value="Transcribed_RNA"/>
</dbReference>
<proteinExistence type="predicted"/>
<evidence type="ECO:0000313" key="1">
    <source>
        <dbReference type="EMBL" id="MBX68063.1"/>
    </source>
</evidence>
<name>A0A2P2QM58_RHIMU</name>
<dbReference type="AlphaFoldDB" id="A0A2P2QM58"/>
<sequence length="36" mass="4412">MATCSWRFAAKFLRICAFEFLNLELCYMIEAKYWEL</sequence>
<protein>
    <submittedName>
        <fullName evidence="1">Uncharacterized protein</fullName>
    </submittedName>
</protein>
<reference evidence="1" key="1">
    <citation type="submission" date="2018-02" db="EMBL/GenBank/DDBJ databases">
        <title>Rhizophora mucronata_Transcriptome.</title>
        <authorList>
            <person name="Meera S.P."/>
            <person name="Sreeshan A."/>
            <person name="Augustine A."/>
        </authorList>
    </citation>
    <scope>NUCLEOTIDE SEQUENCE</scope>
    <source>
        <tissue evidence="1">Leaf</tissue>
    </source>
</reference>
<accession>A0A2P2QM58</accession>
<organism evidence="1">
    <name type="scientific">Rhizophora mucronata</name>
    <name type="common">Asiatic mangrove</name>
    <dbReference type="NCBI Taxonomy" id="61149"/>
    <lineage>
        <taxon>Eukaryota</taxon>
        <taxon>Viridiplantae</taxon>
        <taxon>Streptophyta</taxon>
        <taxon>Embryophyta</taxon>
        <taxon>Tracheophyta</taxon>
        <taxon>Spermatophyta</taxon>
        <taxon>Magnoliopsida</taxon>
        <taxon>eudicotyledons</taxon>
        <taxon>Gunneridae</taxon>
        <taxon>Pentapetalae</taxon>
        <taxon>rosids</taxon>
        <taxon>fabids</taxon>
        <taxon>Malpighiales</taxon>
        <taxon>Rhizophoraceae</taxon>
        <taxon>Rhizophora</taxon>
    </lineage>
</organism>